<organism evidence="1 2">
    <name type="scientific">Roseibium sediminicola</name>
    <dbReference type="NCBI Taxonomy" id="2933272"/>
    <lineage>
        <taxon>Bacteria</taxon>
        <taxon>Pseudomonadati</taxon>
        <taxon>Pseudomonadota</taxon>
        <taxon>Alphaproteobacteria</taxon>
        <taxon>Hyphomicrobiales</taxon>
        <taxon>Stappiaceae</taxon>
        <taxon>Roseibium</taxon>
    </lineage>
</organism>
<gene>
    <name evidence="1" type="ORF">M0H32_18430</name>
</gene>
<evidence type="ECO:0008006" key="3">
    <source>
        <dbReference type="Google" id="ProtNLM"/>
    </source>
</evidence>
<dbReference type="RefSeq" id="WP_248156574.1">
    <property type="nucleotide sequence ID" value="NZ_JALNMJ010000013.1"/>
</dbReference>
<proteinExistence type="predicted"/>
<dbReference type="EMBL" id="JALNMJ010000013">
    <property type="protein sequence ID" value="MCK7614151.1"/>
    <property type="molecule type" value="Genomic_DNA"/>
</dbReference>
<keyword evidence="2" id="KW-1185">Reference proteome</keyword>
<accession>A0ABT0GXH6</accession>
<evidence type="ECO:0000313" key="2">
    <source>
        <dbReference type="Proteomes" id="UP001431221"/>
    </source>
</evidence>
<protein>
    <recommendedName>
        <fullName evidence="3">Helix-turn-helix domain-containing protein</fullName>
    </recommendedName>
</protein>
<sequence length="151" mass="17634">MRAPTTEKPARRQTLKSARLARAHWLYSIEDVIALYLVSRQTVRNWMRYGLKAIEAQRTLFLGQDLNEFHARRRKEAKVPCTFEEIYCVCCKQKHSFLIEPFTVGQKGKLFTLVSVQCPETGGRTTKFVRESDLRRLRDLQKRNCSAQTPD</sequence>
<name>A0ABT0GXH6_9HYPH</name>
<dbReference type="Proteomes" id="UP001431221">
    <property type="component" value="Unassembled WGS sequence"/>
</dbReference>
<evidence type="ECO:0000313" key="1">
    <source>
        <dbReference type="EMBL" id="MCK7614151.1"/>
    </source>
</evidence>
<reference evidence="1" key="1">
    <citation type="submission" date="2022-04" db="EMBL/GenBank/DDBJ databases">
        <title>Roseibium sp. CAU 1639 isolated from mud.</title>
        <authorList>
            <person name="Kim W."/>
        </authorList>
    </citation>
    <scope>NUCLEOTIDE SEQUENCE</scope>
    <source>
        <strain evidence="1">CAU 1639</strain>
    </source>
</reference>
<comment type="caution">
    <text evidence="1">The sequence shown here is derived from an EMBL/GenBank/DDBJ whole genome shotgun (WGS) entry which is preliminary data.</text>
</comment>